<name>A0AC58TCY7_TOBAC</name>
<dbReference type="RefSeq" id="XP_075095097.1">
    <property type="nucleotide sequence ID" value="XM_075238996.1"/>
</dbReference>
<gene>
    <name evidence="2" type="primary">LOC142173411</name>
</gene>
<accession>A0AC58TCY7</accession>
<protein>
    <submittedName>
        <fullName evidence="2">Uncharacterized protein LOC142173411</fullName>
    </submittedName>
</protein>
<evidence type="ECO:0000313" key="1">
    <source>
        <dbReference type="Proteomes" id="UP000790787"/>
    </source>
</evidence>
<organism evidence="1 2">
    <name type="scientific">Nicotiana tabacum</name>
    <name type="common">Common tobacco</name>
    <dbReference type="NCBI Taxonomy" id="4097"/>
    <lineage>
        <taxon>Eukaryota</taxon>
        <taxon>Viridiplantae</taxon>
        <taxon>Streptophyta</taxon>
        <taxon>Embryophyta</taxon>
        <taxon>Tracheophyta</taxon>
        <taxon>Spermatophyta</taxon>
        <taxon>Magnoliopsida</taxon>
        <taxon>eudicotyledons</taxon>
        <taxon>Gunneridae</taxon>
        <taxon>Pentapetalae</taxon>
        <taxon>asterids</taxon>
        <taxon>lamiids</taxon>
        <taxon>Solanales</taxon>
        <taxon>Solanaceae</taxon>
        <taxon>Nicotianoideae</taxon>
        <taxon>Nicotianeae</taxon>
        <taxon>Nicotiana</taxon>
    </lineage>
</organism>
<reference evidence="2" key="2">
    <citation type="submission" date="2025-08" db="UniProtKB">
        <authorList>
            <consortium name="RefSeq"/>
        </authorList>
    </citation>
    <scope>IDENTIFICATION</scope>
    <source>
        <tissue evidence="2">Leaf</tissue>
    </source>
</reference>
<dbReference type="Proteomes" id="UP000790787">
    <property type="component" value="Chromosome 19"/>
</dbReference>
<reference evidence="1" key="1">
    <citation type="journal article" date="2014" name="Nat. Commun.">
        <title>The tobacco genome sequence and its comparison with those of tomato and potato.</title>
        <authorList>
            <person name="Sierro N."/>
            <person name="Battey J.N."/>
            <person name="Ouadi S."/>
            <person name="Bakaher N."/>
            <person name="Bovet L."/>
            <person name="Willig A."/>
            <person name="Goepfert S."/>
            <person name="Peitsch M.C."/>
            <person name="Ivanov N.V."/>
        </authorList>
    </citation>
    <scope>NUCLEOTIDE SEQUENCE [LARGE SCALE GENOMIC DNA]</scope>
</reference>
<proteinExistence type="predicted"/>
<keyword evidence="1" id="KW-1185">Reference proteome</keyword>
<evidence type="ECO:0000313" key="2">
    <source>
        <dbReference type="RefSeq" id="XP_075095097.1"/>
    </source>
</evidence>
<sequence>MLKQIHLSIPLVDMLRDVPKYAKYIKDIVANKKRLTEFETVALIEECTSRIQYKLPQKLKDLGSFTIPVRIGEIDVGRPCVIWEQEENLLRVLRENKHAIGRTMSDIKGISPAFCMHKILMEEGHKPSVEHQCRLNPIMKEVGGMTVGVNEQNELIPTRTVTGLRICIDYRKLNNATRKGHFPLPFIDQILDRWTEVDKAKVEAIEKLPPPISVKVVRSFLGHAGFYCQFIKDFSKISSPLCWLLEKDVPFKFDNACLKAFEELKKKLEFDLVIRDRKGTENQVADHLSRLETRNHEAEGDVIKETFPDEQLLAVTAGEVSWYADFLNYLASGEMPPDLEPHAKKKFLRDVRSYVWDEPFLFKSCTDKLMRRCVLESKINAILHDCHASPYGGHHAGDKMASKVLQSGFYWPRLFKDAHEFVRRCDRCDRVAIDYVSKWVEAIAPPTNDAKVVVNFVKRHIFTRFGTLRVMISDGCTHFCNKLLDNVLVKYGVKYKVATTYHPQTSGQVEVSNREIKQILEKTVSASRKDWVELEHKTYLAIKKLNFDAELAGEKWFMQFNDLDEFCLHTYENAKLYKEKTKRWHDKNIHNCEFEPGQLVLLFNSRLRLFPGMLKSRWSGPFEVVRVTPHGAIELRIVGGERTFLVNGQRVKHYYGGDFGRQKSKVLLAND</sequence>